<dbReference type="EMBL" id="JACEFO010001947">
    <property type="protein sequence ID" value="KAF8692215.1"/>
    <property type="molecule type" value="Genomic_DNA"/>
</dbReference>
<dbReference type="AlphaFoldDB" id="A0A835BAC6"/>
<proteinExistence type="predicted"/>
<accession>A0A835BAC6</accession>
<protein>
    <submittedName>
        <fullName evidence="1">Uncharacterized protein</fullName>
    </submittedName>
</protein>
<name>A0A835BAC6_9POAL</name>
<evidence type="ECO:0000313" key="2">
    <source>
        <dbReference type="Proteomes" id="UP000636709"/>
    </source>
</evidence>
<comment type="caution">
    <text evidence="1">The sequence shown here is derived from an EMBL/GenBank/DDBJ whole genome shotgun (WGS) entry which is preliminary data.</text>
</comment>
<reference evidence="1" key="1">
    <citation type="submission" date="2020-07" db="EMBL/GenBank/DDBJ databases">
        <title>Genome sequence and genetic diversity analysis of an under-domesticated orphan crop, white fonio (Digitaria exilis).</title>
        <authorList>
            <person name="Bennetzen J.L."/>
            <person name="Chen S."/>
            <person name="Ma X."/>
            <person name="Wang X."/>
            <person name="Yssel A.E.J."/>
            <person name="Chaluvadi S.R."/>
            <person name="Johnson M."/>
            <person name="Gangashetty P."/>
            <person name="Hamidou F."/>
            <person name="Sanogo M.D."/>
            <person name="Zwaenepoel A."/>
            <person name="Wallace J."/>
            <person name="Van De Peer Y."/>
            <person name="Van Deynze A."/>
        </authorList>
    </citation>
    <scope>NUCLEOTIDE SEQUENCE</scope>
    <source>
        <tissue evidence="1">Leaves</tissue>
    </source>
</reference>
<organism evidence="1 2">
    <name type="scientific">Digitaria exilis</name>
    <dbReference type="NCBI Taxonomy" id="1010633"/>
    <lineage>
        <taxon>Eukaryota</taxon>
        <taxon>Viridiplantae</taxon>
        <taxon>Streptophyta</taxon>
        <taxon>Embryophyta</taxon>
        <taxon>Tracheophyta</taxon>
        <taxon>Spermatophyta</taxon>
        <taxon>Magnoliopsida</taxon>
        <taxon>Liliopsida</taxon>
        <taxon>Poales</taxon>
        <taxon>Poaceae</taxon>
        <taxon>PACMAD clade</taxon>
        <taxon>Panicoideae</taxon>
        <taxon>Panicodae</taxon>
        <taxon>Paniceae</taxon>
        <taxon>Anthephorinae</taxon>
        <taxon>Digitaria</taxon>
    </lineage>
</organism>
<evidence type="ECO:0000313" key="1">
    <source>
        <dbReference type="EMBL" id="KAF8692215.1"/>
    </source>
</evidence>
<sequence length="34" mass="3608">MCWHMSLIPAAGRSNLASPVQLKQSGISPVALIM</sequence>
<dbReference type="Proteomes" id="UP000636709">
    <property type="component" value="Unassembled WGS sequence"/>
</dbReference>
<keyword evidence="2" id="KW-1185">Reference proteome</keyword>
<gene>
    <name evidence="1" type="ORF">HU200_039818</name>
</gene>